<evidence type="ECO:0000313" key="1">
    <source>
        <dbReference type="EMBL" id="MBB5182969.1"/>
    </source>
</evidence>
<dbReference type="EMBL" id="JACHHK010000003">
    <property type="protein sequence ID" value="MBB5182969.1"/>
    <property type="molecule type" value="Genomic_DNA"/>
</dbReference>
<gene>
    <name evidence="1" type="ORF">HNQ47_000989</name>
</gene>
<protein>
    <submittedName>
        <fullName evidence="1">Acetyl esterase/lipase</fullName>
    </submittedName>
</protein>
<dbReference type="SUPFAM" id="SSF53474">
    <property type="entry name" value="alpha/beta-Hydrolases"/>
    <property type="match status" value="1"/>
</dbReference>
<dbReference type="Proteomes" id="UP000539953">
    <property type="component" value="Unassembled WGS sequence"/>
</dbReference>
<dbReference type="AlphaFoldDB" id="A0A7W8CY13"/>
<dbReference type="Gene3D" id="3.40.50.1820">
    <property type="entry name" value="alpha/beta hydrolase"/>
    <property type="match status" value="1"/>
</dbReference>
<dbReference type="RefSeq" id="WP_183328131.1">
    <property type="nucleotide sequence ID" value="NZ_JACHHK010000003.1"/>
</dbReference>
<dbReference type="InterPro" id="IPR029058">
    <property type="entry name" value="AB_hydrolase_fold"/>
</dbReference>
<name>A0A7W8CY13_9FIRM</name>
<accession>A0A7W8CY13</accession>
<sequence length="297" mass="33152">MNKFTRQTTVRQVINDPAFGDFGRLLFPVDRPIDPDQSLAAISNERTFIWYSEINADTTVDVLNDLQARASAGEQIFYPIYSAVEQRQDPSRRNTGLFFFRGQPEKEFALVNAGGGFMYVAALHDSFPQALTISRHGHPAFALIYRPDHPFEDLGRALSFIEDHAETLGVKRTGYSLWGGSAGARMAAIGGNRKGLRQITGRTDLPAAAAVIMQYTGYDTVSKDDAPTYACVGDRDGIAWWQGMKDRLARLDRSGVPTEFHMYPGRRHGFGLGLHTNAEGWIEDALAFWERMTIQNL</sequence>
<organism evidence="1 2">
    <name type="scientific">Catenisphaera adipataccumulans</name>
    <dbReference type="NCBI Taxonomy" id="700500"/>
    <lineage>
        <taxon>Bacteria</taxon>
        <taxon>Bacillati</taxon>
        <taxon>Bacillota</taxon>
        <taxon>Erysipelotrichia</taxon>
        <taxon>Erysipelotrichales</taxon>
        <taxon>Erysipelotrichaceae</taxon>
        <taxon>Catenisphaera</taxon>
    </lineage>
</organism>
<keyword evidence="2" id="KW-1185">Reference proteome</keyword>
<reference evidence="1 2" key="1">
    <citation type="submission" date="2020-08" db="EMBL/GenBank/DDBJ databases">
        <title>Genomic Encyclopedia of Type Strains, Phase IV (KMG-IV): sequencing the most valuable type-strain genomes for metagenomic binning, comparative biology and taxonomic classification.</title>
        <authorList>
            <person name="Goeker M."/>
        </authorList>
    </citation>
    <scope>NUCLEOTIDE SEQUENCE [LARGE SCALE GENOMIC DNA]</scope>
    <source>
        <strain evidence="1 2">DSM 25799</strain>
    </source>
</reference>
<evidence type="ECO:0000313" key="2">
    <source>
        <dbReference type="Proteomes" id="UP000539953"/>
    </source>
</evidence>
<proteinExistence type="predicted"/>
<comment type="caution">
    <text evidence="1">The sequence shown here is derived from an EMBL/GenBank/DDBJ whole genome shotgun (WGS) entry which is preliminary data.</text>
</comment>